<dbReference type="Gene3D" id="3.40.50.300">
    <property type="entry name" value="P-loop containing nucleotide triphosphate hydrolases"/>
    <property type="match status" value="1"/>
</dbReference>
<organism evidence="2 3">
    <name type="scientific">Alkaliphilus hydrothermalis</name>
    <dbReference type="NCBI Taxonomy" id="1482730"/>
    <lineage>
        <taxon>Bacteria</taxon>
        <taxon>Bacillati</taxon>
        <taxon>Bacillota</taxon>
        <taxon>Clostridia</taxon>
        <taxon>Peptostreptococcales</taxon>
        <taxon>Natronincolaceae</taxon>
        <taxon>Alkaliphilus</taxon>
    </lineage>
</organism>
<dbReference type="PANTHER" id="PTHR24220">
    <property type="entry name" value="IMPORT ATP-BINDING PROTEIN"/>
    <property type="match status" value="1"/>
</dbReference>
<dbReference type="GO" id="GO:0005524">
    <property type="term" value="F:ATP binding"/>
    <property type="evidence" value="ECO:0007669"/>
    <property type="project" value="UniProtKB-KW"/>
</dbReference>
<evidence type="ECO:0000259" key="1">
    <source>
        <dbReference type="Pfam" id="PF00005"/>
    </source>
</evidence>
<dbReference type="PANTHER" id="PTHR24220:SF86">
    <property type="entry name" value="ABC TRANSPORTER ABCH.1"/>
    <property type="match status" value="1"/>
</dbReference>
<evidence type="ECO:0000313" key="2">
    <source>
        <dbReference type="EMBL" id="MBM7615422.1"/>
    </source>
</evidence>
<proteinExistence type="predicted"/>
<dbReference type="EMBL" id="JAFBEE010000012">
    <property type="protein sequence ID" value="MBM7615422.1"/>
    <property type="molecule type" value="Genomic_DNA"/>
</dbReference>
<dbReference type="SUPFAM" id="SSF52540">
    <property type="entry name" value="P-loop containing nucleoside triphosphate hydrolases"/>
    <property type="match status" value="1"/>
</dbReference>
<evidence type="ECO:0000313" key="3">
    <source>
        <dbReference type="Proteomes" id="UP001314796"/>
    </source>
</evidence>
<protein>
    <submittedName>
        <fullName evidence="2">ABC transport system ATP-binding protein</fullName>
    </submittedName>
</protein>
<dbReference type="InterPro" id="IPR015854">
    <property type="entry name" value="ABC_transpr_LolD-like"/>
</dbReference>
<feature type="domain" description="ABC transporter" evidence="1">
    <location>
        <begin position="7"/>
        <end position="150"/>
    </location>
</feature>
<keyword evidence="3" id="KW-1185">Reference proteome</keyword>
<keyword evidence="2" id="KW-0547">Nucleotide-binding</keyword>
<gene>
    <name evidence="2" type="ORF">JOC73_001992</name>
</gene>
<dbReference type="InterPro" id="IPR027417">
    <property type="entry name" value="P-loop_NTPase"/>
</dbReference>
<sequence length="198" mass="22477">MLKLLIKKFQLTIEEPQCIMIFSNAGDKKQDVLGILNGKVKGVEGQYFLKGKDVSTFSQREMAHLRKKEVINFSDTNFLMEGYTVEKNLQLQLKTSGIYPTKGKRMIGATLDLLDLKDFRDLPITQLSLLQKLLVRLAKAAVVEPKIICGQDPFVDLNEKEIKIVKGWIENLTAKGIIVIMITENLNHLKYGDQEIIL</sequence>
<dbReference type="Pfam" id="PF00005">
    <property type="entry name" value="ABC_tran"/>
    <property type="match status" value="1"/>
</dbReference>
<comment type="caution">
    <text evidence="2">The sequence shown here is derived from an EMBL/GenBank/DDBJ whole genome shotgun (WGS) entry which is preliminary data.</text>
</comment>
<keyword evidence="2" id="KW-0067">ATP-binding</keyword>
<name>A0ABS2NRM1_9FIRM</name>
<accession>A0ABS2NRM1</accession>
<dbReference type="InterPro" id="IPR003439">
    <property type="entry name" value="ABC_transporter-like_ATP-bd"/>
</dbReference>
<dbReference type="Proteomes" id="UP001314796">
    <property type="component" value="Unassembled WGS sequence"/>
</dbReference>
<reference evidence="2 3" key="1">
    <citation type="submission" date="2021-01" db="EMBL/GenBank/DDBJ databases">
        <title>Genomic Encyclopedia of Type Strains, Phase IV (KMG-IV): sequencing the most valuable type-strain genomes for metagenomic binning, comparative biology and taxonomic classification.</title>
        <authorList>
            <person name="Goeker M."/>
        </authorList>
    </citation>
    <scope>NUCLEOTIDE SEQUENCE [LARGE SCALE GENOMIC DNA]</scope>
    <source>
        <strain evidence="2 3">DSM 25890</strain>
    </source>
</reference>